<proteinExistence type="predicted"/>
<comment type="caution">
    <text evidence="1">The sequence shown here is derived from an EMBL/GenBank/DDBJ whole genome shotgun (WGS) entry which is preliminary data.</text>
</comment>
<dbReference type="Proteomes" id="UP000712600">
    <property type="component" value="Unassembled WGS sequence"/>
</dbReference>
<name>A0A8S9P6U3_BRACR</name>
<evidence type="ECO:0000313" key="2">
    <source>
        <dbReference type="Proteomes" id="UP000712600"/>
    </source>
</evidence>
<gene>
    <name evidence="1" type="ORF">F2Q69_00007189</name>
</gene>
<sequence length="130" mass="14212">MLMLMLIKGWNHCLEVTVYARRPSHLVIQPERHAVIDLVAASHRRQDPSKGGSVPAPIRDGDLWDTDFKKKFNVSGLGDGIIASRSLSMLVVLATSSCRTHNRDFGATVPSPPLDVGVVAANRRDMPSLT</sequence>
<evidence type="ECO:0000313" key="1">
    <source>
        <dbReference type="EMBL" id="KAF3508937.1"/>
    </source>
</evidence>
<dbReference type="EMBL" id="QGKX02001521">
    <property type="protein sequence ID" value="KAF3508937.1"/>
    <property type="molecule type" value="Genomic_DNA"/>
</dbReference>
<accession>A0A8S9P6U3</accession>
<protein>
    <submittedName>
        <fullName evidence="1">Uncharacterized protein</fullName>
    </submittedName>
</protein>
<organism evidence="1 2">
    <name type="scientific">Brassica cretica</name>
    <name type="common">Mustard</name>
    <dbReference type="NCBI Taxonomy" id="69181"/>
    <lineage>
        <taxon>Eukaryota</taxon>
        <taxon>Viridiplantae</taxon>
        <taxon>Streptophyta</taxon>
        <taxon>Embryophyta</taxon>
        <taxon>Tracheophyta</taxon>
        <taxon>Spermatophyta</taxon>
        <taxon>Magnoliopsida</taxon>
        <taxon>eudicotyledons</taxon>
        <taxon>Gunneridae</taxon>
        <taxon>Pentapetalae</taxon>
        <taxon>rosids</taxon>
        <taxon>malvids</taxon>
        <taxon>Brassicales</taxon>
        <taxon>Brassicaceae</taxon>
        <taxon>Brassiceae</taxon>
        <taxon>Brassica</taxon>
    </lineage>
</organism>
<reference evidence="1" key="1">
    <citation type="submission" date="2019-12" db="EMBL/GenBank/DDBJ databases">
        <title>Genome sequencing and annotation of Brassica cretica.</title>
        <authorList>
            <person name="Studholme D.J."/>
            <person name="Sarris P."/>
        </authorList>
    </citation>
    <scope>NUCLEOTIDE SEQUENCE</scope>
    <source>
        <strain evidence="1">PFS-109/04</strain>
        <tissue evidence="1">Leaf</tissue>
    </source>
</reference>
<dbReference type="AlphaFoldDB" id="A0A8S9P6U3"/>